<dbReference type="Gene3D" id="1.10.1450.10">
    <property type="entry name" value="Tetraspanin"/>
    <property type="match status" value="1"/>
</dbReference>
<evidence type="ECO:0000256" key="5">
    <source>
        <dbReference type="ARBA" id="ARBA00023136"/>
    </source>
</evidence>
<dbReference type="InterPro" id="IPR000301">
    <property type="entry name" value="Tetraspanin_animals"/>
</dbReference>
<feature type="transmembrane region" description="Helical" evidence="7">
    <location>
        <begin position="188"/>
        <end position="216"/>
    </location>
</feature>
<feature type="transmembrane region" description="Helical" evidence="7">
    <location>
        <begin position="51"/>
        <end position="74"/>
    </location>
</feature>
<dbReference type="PANTHER" id="PTHR19282:SF544">
    <property type="entry name" value="TETRASPANIN"/>
    <property type="match status" value="1"/>
</dbReference>
<keyword evidence="3 7" id="KW-0812">Transmembrane</keyword>
<feature type="disulfide bond" evidence="6">
    <location>
        <begin position="146"/>
        <end position="164"/>
    </location>
</feature>
<dbReference type="FunCoup" id="A0A419Q3L9">
    <property type="interactions" value="82"/>
</dbReference>
<dbReference type="PIRSF" id="PIRSF002419">
    <property type="entry name" value="Tetraspanin"/>
    <property type="match status" value="1"/>
</dbReference>
<reference evidence="8 9" key="2">
    <citation type="journal article" date="2021" name="Genomics">
        <title>High-quality reference genome for Clonorchis sinensis.</title>
        <authorList>
            <person name="Young N.D."/>
            <person name="Stroehlein A.J."/>
            <person name="Kinkar L."/>
            <person name="Wang T."/>
            <person name="Sohn W.M."/>
            <person name="Chang B.C.H."/>
            <person name="Kaur P."/>
            <person name="Weisz D."/>
            <person name="Dudchenko O."/>
            <person name="Aiden E.L."/>
            <person name="Korhonen P.K."/>
            <person name="Gasser R.B."/>
        </authorList>
    </citation>
    <scope>NUCLEOTIDE SEQUENCE [LARGE SCALE GENOMIC DNA]</scope>
    <source>
        <strain evidence="8">Cs-k2</strain>
    </source>
</reference>
<evidence type="ECO:0000256" key="7">
    <source>
        <dbReference type="RuleBase" id="RU361218"/>
    </source>
</evidence>
<evidence type="ECO:0000256" key="2">
    <source>
        <dbReference type="ARBA" id="ARBA00006840"/>
    </source>
</evidence>
<comment type="caution">
    <text evidence="8">The sequence shown here is derived from an EMBL/GenBank/DDBJ whole genome shotgun (WGS) entry which is preliminary data.</text>
</comment>
<accession>A0A419Q3L9</accession>
<dbReference type="EMBL" id="NIRI02000010">
    <property type="protein sequence ID" value="KAG5453613.1"/>
    <property type="molecule type" value="Genomic_DNA"/>
</dbReference>
<evidence type="ECO:0000256" key="6">
    <source>
        <dbReference type="PIRSR" id="PIRSR002419-1"/>
    </source>
</evidence>
<feature type="transmembrane region" description="Helical" evidence="7">
    <location>
        <begin position="12"/>
        <end position="31"/>
    </location>
</feature>
<keyword evidence="5 7" id="KW-0472">Membrane</keyword>
<evidence type="ECO:0000313" key="8">
    <source>
        <dbReference type="EMBL" id="KAG5453613.1"/>
    </source>
</evidence>
<feature type="transmembrane region" description="Helical" evidence="7">
    <location>
        <begin position="86"/>
        <end position="108"/>
    </location>
</feature>
<dbReference type="InterPro" id="IPR018499">
    <property type="entry name" value="Tetraspanin/Peripherin"/>
</dbReference>
<organism evidence="8 9">
    <name type="scientific">Clonorchis sinensis</name>
    <name type="common">Chinese liver fluke</name>
    <dbReference type="NCBI Taxonomy" id="79923"/>
    <lineage>
        <taxon>Eukaryota</taxon>
        <taxon>Metazoa</taxon>
        <taxon>Spiralia</taxon>
        <taxon>Lophotrochozoa</taxon>
        <taxon>Platyhelminthes</taxon>
        <taxon>Trematoda</taxon>
        <taxon>Digenea</taxon>
        <taxon>Opisthorchiida</taxon>
        <taxon>Opisthorchiata</taxon>
        <taxon>Opisthorchiidae</taxon>
        <taxon>Clonorchis</taxon>
    </lineage>
</organism>
<dbReference type="STRING" id="79923.A0A419Q3L9"/>
<dbReference type="SUPFAM" id="SSF48652">
    <property type="entry name" value="Tetraspanin"/>
    <property type="match status" value="1"/>
</dbReference>
<evidence type="ECO:0000256" key="1">
    <source>
        <dbReference type="ARBA" id="ARBA00004141"/>
    </source>
</evidence>
<dbReference type="OrthoDB" id="10033535at2759"/>
<keyword evidence="6" id="KW-1015">Disulfide bond</keyword>
<dbReference type="AlphaFoldDB" id="A0A419Q3L9"/>
<dbReference type="Proteomes" id="UP000286415">
    <property type="component" value="Unassembled WGS sequence"/>
</dbReference>
<keyword evidence="4 7" id="KW-1133">Transmembrane helix</keyword>
<dbReference type="PRINTS" id="PR00259">
    <property type="entry name" value="TMFOUR"/>
</dbReference>
<evidence type="ECO:0000256" key="4">
    <source>
        <dbReference type="ARBA" id="ARBA00022989"/>
    </source>
</evidence>
<gene>
    <name evidence="8" type="ORF">CSKR_111972</name>
</gene>
<evidence type="ECO:0000256" key="3">
    <source>
        <dbReference type="ARBA" id="ARBA00022692"/>
    </source>
</evidence>
<dbReference type="InParanoid" id="A0A419Q3L9"/>
<name>A0A419Q3L9_CLOSI</name>
<keyword evidence="9" id="KW-1185">Reference proteome</keyword>
<dbReference type="GO" id="GO:0005886">
    <property type="term" value="C:plasma membrane"/>
    <property type="evidence" value="ECO:0007669"/>
    <property type="project" value="TreeGrafter"/>
</dbReference>
<dbReference type="Pfam" id="PF00335">
    <property type="entry name" value="Tetraspanin"/>
    <property type="match status" value="1"/>
</dbReference>
<reference evidence="8 9" key="1">
    <citation type="journal article" date="2018" name="Biotechnol. Adv.">
        <title>Improved genomic resources and new bioinformatic workflow for the carcinogenic parasite Clonorchis sinensis: Biotechnological implications.</title>
        <authorList>
            <person name="Wang D."/>
            <person name="Korhonen P.K."/>
            <person name="Gasser R.B."/>
            <person name="Young N.D."/>
        </authorList>
    </citation>
    <scope>NUCLEOTIDE SEQUENCE [LARGE SCALE GENOMIC DNA]</scope>
    <source>
        <strain evidence="8">Cs-k2</strain>
    </source>
</reference>
<sequence length="221" mass="24082">MASLSCGYKCLQCMLLIFNVVVILCGIGLMIAGGIAEYNVATYLSKDVIELHAFVIFIIAFGFLLTVTGILGFAGTCVRNTCFLTLYIILLIIFILGGIAAAIAGLILRDRVLNYVDRVLEEIYRTYGDELSRKLVDLIQKELQCCGPDGLWPVYLSQPPPDSCFNSKGELYIQSCVCALDDYLRTNIAAIAICGLIFTVFNVLALIFAICVCMALKSGGD</sequence>
<comment type="subcellular location">
    <subcellularLocation>
        <location evidence="1 7">Membrane</location>
        <topology evidence="1 7">Multi-pass membrane protein</topology>
    </subcellularLocation>
</comment>
<dbReference type="PANTHER" id="PTHR19282">
    <property type="entry name" value="TETRASPANIN"/>
    <property type="match status" value="1"/>
</dbReference>
<protein>
    <recommendedName>
        <fullName evidence="7">Tetraspanin</fullName>
    </recommendedName>
</protein>
<dbReference type="InterPro" id="IPR008952">
    <property type="entry name" value="Tetraspanin_EC2_sf"/>
</dbReference>
<proteinExistence type="inferred from homology"/>
<evidence type="ECO:0000313" key="9">
    <source>
        <dbReference type="Proteomes" id="UP000286415"/>
    </source>
</evidence>
<comment type="similarity">
    <text evidence="2 7">Belongs to the tetraspanin (TM4SF) family.</text>
</comment>